<reference evidence="2 3" key="1">
    <citation type="submission" date="2017-01" db="EMBL/GenBank/DDBJ databases">
        <authorList>
            <person name="Mah S.A."/>
            <person name="Swanson W.J."/>
            <person name="Moy G.W."/>
            <person name="Vacquier V.D."/>
        </authorList>
    </citation>
    <scope>NUCLEOTIDE SEQUENCE [LARGE SCALE GENOMIC DNA]</scope>
    <source>
        <strain evidence="2 3">DSM 11589</strain>
    </source>
</reference>
<feature type="domain" description="Rubrerythrin diiron-binding" evidence="1">
    <location>
        <begin position="7"/>
        <end position="141"/>
    </location>
</feature>
<evidence type="ECO:0000313" key="2">
    <source>
        <dbReference type="EMBL" id="SIS42253.1"/>
    </source>
</evidence>
<dbReference type="EMBL" id="FTOA01000001">
    <property type="protein sequence ID" value="SIS42253.1"/>
    <property type="molecule type" value="Genomic_DNA"/>
</dbReference>
<name>A0A1N7IYS8_9PROT</name>
<evidence type="ECO:0000313" key="3">
    <source>
        <dbReference type="Proteomes" id="UP000185678"/>
    </source>
</evidence>
<dbReference type="RefSeq" id="WP_076398821.1">
    <property type="nucleotide sequence ID" value="NZ_FTOA01000001.1"/>
</dbReference>
<dbReference type="InterPro" id="IPR009078">
    <property type="entry name" value="Ferritin-like_SF"/>
</dbReference>
<dbReference type="GO" id="GO:0046872">
    <property type="term" value="F:metal ion binding"/>
    <property type="evidence" value="ECO:0007669"/>
    <property type="project" value="InterPro"/>
</dbReference>
<accession>A0A1N7IYS8</accession>
<keyword evidence="3" id="KW-1185">Reference proteome</keyword>
<gene>
    <name evidence="2" type="ORF">SAMN05421779_101780</name>
</gene>
<dbReference type="OrthoDB" id="5765875at2"/>
<dbReference type="Pfam" id="PF02915">
    <property type="entry name" value="Rubrerythrin"/>
    <property type="match status" value="1"/>
</dbReference>
<dbReference type="AlphaFoldDB" id="A0A1N7IYS8"/>
<dbReference type="Proteomes" id="UP000185678">
    <property type="component" value="Unassembled WGS sequence"/>
</dbReference>
<dbReference type="CDD" id="cd01045">
    <property type="entry name" value="Ferritin_like_AB"/>
    <property type="match status" value="1"/>
</dbReference>
<organism evidence="2 3">
    <name type="scientific">Insolitispirillum peregrinum</name>
    <dbReference type="NCBI Taxonomy" id="80876"/>
    <lineage>
        <taxon>Bacteria</taxon>
        <taxon>Pseudomonadati</taxon>
        <taxon>Pseudomonadota</taxon>
        <taxon>Alphaproteobacteria</taxon>
        <taxon>Rhodospirillales</taxon>
        <taxon>Novispirillaceae</taxon>
        <taxon>Insolitispirillum</taxon>
    </lineage>
</organism>
<dbReference type="GO" id="GO:0016491">
    <property type="term" value="F:oxidoreductase activity"/>
    <property type="evidence" value="ECO:0007669"/>
    <property type="project" value="InterPro"/>
</dbReference>
<dbReference type="Gene3D" id="1.20.1260.10">
    <property type="match status" value="1"/>
</dbReference>
<proteinExistence type="predicted"/>
<dbReference type="InterPro" id="IPR003251">
    <property type="entry name" value="Rr_diiron-bd_dom"/>
</dbReference>
<dbReference type="InterPro" id="IPR012347">
    <property type="entry name" value="Ferritin-like"/>
</dbReference>
<sequence>MQSVEQFLVYAARLEQEAALRFDELADMAQTFENREVEQFFRQMATFSRMHLDEARQRGGFHDLPEIGPDGFEWPSIESPEAAAIWGADPNMDVQQALALALEAEKGGLAFYAKVLAETSDPEIKAMAEEFVAEESEHVAAIEKWIARAAA</sequence>
<evidence type="ECO:0000259" key="1">
    <source>
        <dbReference type="Pfam" id="PF02915"/>
    </source>
</evidence>
<dbReference type="STRING" id="80876.SAMN05421779_101780"/>
<protein>
    <submittedName>
        <fullName evidence="2">Rubrerythrin</fullName>
    </submittedName>
</protein>
<dbReference type="SUPFAM" id="SSF47240">
    <property type="entry name" value="Ferritin-like"/>
    <property type="match status" value="1"/>
</dbReference>